<dbReference type="Pfam" id="PF06889">
    <property type="entry name" value="DUF1266"/>
    <property type="match status" value="1"/>
</dbReference>
<sequence length="384" mass="42249">MTWAAAVDVEAELTRACRDGDLDRFLGLLGDEELFVPIHRDQAEQLARERVWVPARICCAHEGEPSLQVFTRGAVPDLGAGVVFLSGDLDWATCGLGPGEQVVFNRGTSAQWRVDASVVQPWLDANPHRLTAVEQQVERLNTVSYGHLDGPIARALACGVPQAVLVAEPWNLLDARYHDYVAEVRGLRDWWGVTDTAGWRAAVDGLLGDRRRFTPEAVALALRTRGGAELDPLSWARLVASWCAENDLSGQADALVDAVRRIVRYEQRLRADAVLPPDAVVGSTFGWDVARVLELVRRGLAVGHCDELTAELQVLEAGALARRYHESWAQLSAGFVLGRVLALDEEQFGEHYRSAVRVHHLLLNDPASPWWNLGFADEPTGGRP</sequence>
<evidence type="ECO:0000259" key="1">
    <source>
        <dbReference type="Pfam" id="PF06889"/>
    </source>
</evidence>
<comment type="caution">
    <text evidence="2">The sequence shown here is derived from an EMBL/GenBank/DDBJ whole genome shotgun (WGS) entry which is preliminary data.</text>
</comment>
<organism evidence="2 3">
    <name type="scientific">Amycolatopsis jiangsuensis</name>
    <dbReference type="NCBI Taxonomy" id="1181879"/>
    <lineage>
        <taxon>Bacteria</taxon>
        <taxon>Bacillati</taxon>
        <taxon>Actinomycetota</taxon>
        <taxon>Actinomycetes</taxon>
        <taxon>Pseudonocardiales</taxon>
        <taxon>Pseudonocardiaceae</taxon>
        <taxon>Amycolatopsis</taxon>
    </lineage>
</organism>
<dbReference type="RefSeq" id="WP_184777312.1">
    <property type="nucleotide sequence ID" value="NZ_JACHMG010000001.1"/>
</dbReference>
<evidence type="ECO:0000313" key="2">
    <source>
        <dbReference type="EMBL" id="MBB4683019.1"/>
    </source>
</evidence>
<dbReference type="InterPro" id="IPR009677">
    <property type="entry name" value="DUF1266"/>
</dbReference>
<feature type="domain" description="DUF1266" evidence="1">
    <location>
        <begin position="187"/>
        <end position="373"/>
    </location>
</feature>
<gene>
    <name evidence="2" type="ORF">BJY18_000504</name>
</gene>
<dbReference type="EMBL" id="JACHMG010000001">
    <property type="protein sequence ID" value="MBB4683019.1"/>
    <property type="molecule type" value="Genomic_DNA"/>
</dbReference>
<reference evidence="2 3" key="1">
    <citation type="submission" date="2020-08" db="EMBL/GenBank/DDBJ databases">
        <title>Sequencing the genomes of 1000 actinobacteria strains.</title>
        <authorList>
            <person name="Klenk H.-P."/>
        </authorList>
    </citation>
    <scope>NUCLEOTIDE SEQUENCE [LARGE SCALE GENOMIC DNA]</scope>
    <source>
        <strain evidence="2 3">DSM 45859</strain>
    </source>
</reference>
<proteinExistence type="predicted"/>
<keyword evidence="3" id="KW-1185">Reference proteome</keyword>
<accession>A0A840IN86</accession>
<evidence type="ECO:0000313" key="3">
    <source>
        <dbReference type="Proteomes" id="UP000581769"/>
    </source>
</evidence>
<name>A0A840IN86_9PSEU</name>
<protein>
    <recommendedName>
        <fullName evidence="1">DUF1266 domain-containing protein</fullName>
    </recommendedName>
</protein>
<dbReference type="AlphaFoldDB" id="A0A840IN86"/>
<dbReference type="Proteomes" id="UP000581769">
    <property type="component" value="Unassembled WGS sequence"/>
</dbReference>